<keyword evidence="1" id="KW-0547">Nucleotide-binding</keyword>
<dbReference type="Pfam" id="PF13614">
    <property type="entry name" value="AAA_31"/>
    <property type="match status" value="1"/>
</dbReference>
<dbReference type="STRING" id="867345.SAMN05421693_11926"/>
<name>A0A1H9DWD8_9GAMM</name>
<dbReference type="SUPFAM" id="SSF52540">
    <property type="entry name" value="P-loop containing nucleoside triphosphate hydrolases"/>
    <property type="match status" value="1"/>
</dbReference>
<feature type="domain" description="AAA" evidence="3">
    <location>
        <begin position="23"/>
        <end position="177"/>
    </location>
</feature>
<dbReference type="Proteomes" id="UP000199496">
    <property type="component" value="Unassembled WGS sequence"/>
</dbReference>
<gene>
    <name evidence="4" type="ORF">SAMN05421693_11926</name>
</gene>
<dbReference type="GO" id="GO:0005524">
    <property type="term" value="F:ATP binding"/>
    <property type="evidence" value="ECO:0007669"/>
    <property type="project" value="UniProtKB-KW"/>
</dbReference>
<evidence type="ECO:0000259" key="3">
    <source>
        <dbReference type="Pfam" id="PF13614"/>
    </source>
</evidence>
<keyword evidence="4" id="KW-0282">Flagellum</keyword>
<dbReference type="OrthoDB" id="9816297at2"/>
<dbReference type="GO" id="GO:0051782">
    <property type="term" value="P:negative regulation of cell division"/>
    <property type="evidence" value="ECO:0007669"/>
    <property type="project" value="TreeGrafter"/>
</dbReference>
<dbReference type="PANTHER" id="PTHR43384:SF4">
    <property type="entry name" value="CELLULOSE BIOSYNTHESIS PROTEIN BCSQ-RELATED"/>
    <property type="match status" value="1"/>
</dbReference>
<proteinExistence type="predicted"/>
<dbReference type="PANTHER" id="PTHR43384">
    <property type="entry name" value="SEPTUM SITE-DETERMINING PROTEIN MIND HOMOLOG, CHLOROPLASTIC-RELATED"/>
    <property type="match status" value="1"/>
</dbReference>
<dbReference type="InterPro" id="IPR027417">
    <property type="entry name" value="P-loop_NTPase"/>
</dbReference>
<dbReference type="CDD" id="cd02038">
    <property type="entry name" value="FlhG-like"/>
    <property type="match status" value="1"/>
</dbReference>
<dbReference type="InterPro" id="IPR050625">
    <property type="entry name" value="ParA/MinD_ATPase"/>
</dbReference>
<keyword evidence="2" id="KW-0067">ATP-binding</keyword>
<dbReference type="GO" id="GO:0009898">
    <property type="term" value="C:cytoplasmic side of plasma membrane"/>
    <property type="evidence" value="ECO:0007669"/>
    <property type="project" value="TreeGrafter"/>
</dbReference>
<evidence type="ECO:0000256" key="1">
    <source>
        <dbReference type="ARBA" id="ARBA00022741"/>
    </source>
</evidence>
<dbReference type="InterPro" id="IPR025501">
    <property type="entry name" value="MinD_FleN"/>
</dbReference>
<evidence type="ECO:0000256" key="2">
    <source>
        <dbReference type="ARBA" id="ARBA00022840"/>
    </source>
</evidence>
<accession>A0A1H9DWD8</accession>
<sequence length="297" mass="31719">MPSTSDLAVMRPSPASAAAAPVRVLAVSSGKGGVGKTNVSVNLSAALAASGKRVMLLDADLGLANVDVLLGLQPKSNLYHVLNGECSLEDILLEGPGGMLIVPAASGIARMADLEPAQHVGIIRAFSELSHPLDVLVVDTAAGLQDSVTSFCRAAQEVLVVVCDEPASITDAYALIKVLYRDHGLMRFRILANMVRNDNDNEGRTLFKKLVAVCDRFLEDVILDYVGAVPHDDMLRKAVQRRKTVLDAYPSSPAARAFRGIAGRIDQWPMPKAARGGIEFFVERLIKGGRNDPEPLT</sequence>
<dbReference type="Gene3D" id="3.40.50.300">
    <property type="entry name" value="P-loop containing nucleotide triphosphate hydrolases"/>
    <property type="match status" value="1"/>
</dbReference>
<keyword evidence="4" id="KW-0966">Cell projection</keyword>
<organism evidence="4 5">
    <name type="scientific">Ectothiorhodospira magna</name>
    <dbReference type="NCBI Taxonomy" id="867345"/>
    <lineage>
        <taxon>Bacteria</taxon>
        <taxon>Pseudomonadati</taxon>
        <taxon>Pseudomonadota</taxon>
        <taxon>Gammaproteobacteria</taxon>
        <taxon>Chromatiales</taxon>
        <taxon>Ectothiorhodospiraceae</taxon>
        <taxon>Ectothiorhodospira</taxon>
    </lineage>
</organism>
<dbReference type="GO" id="GO:0016887">
    <property type="term" value="F:ATP hydrolysis activity"/>
    <property type="evidence" value="ECO:0007669"/>
    <property type="project" value="TreeGrafter"/>
</dbReference>
<protein>
    <submittedName>
        <fullName evidence="4">Flagellar biosynthesis protein FlhG</fullName>
    </submittedName>
</protein>
<keyword evidence="4" id="KW-0969">Cilium</keyword>
<dbReference type="GO" id="GO:0005829">
    <property type="term" value="C:cytosol"/>
    <property type="evidence" value="ECO:0007669"/>
    <property type="project" value="TreeGrafter"/>
</dbReference>
<dbReference type="PIRSF" id="PIRSF003092">
    <property type="entry name" value="MinD"/>
    <property type="match status" value="1"/>
</dbReference>
<dbReference type="InterPro" id="IPR025669">
    <property type="entry name" value="AAA_dom"/>
</dbReference>
<dbReference type="InterPro" id="IPR033875">
    <property type="entry name" value="FlhG"/>
</dbReference>
<dbReference type="EMBL" id="FOFO01000019">
    <property type="protein sequence ID" value="SEQ17799.1"/>
    <property type="molecule type" value="Genomic_DNA"/>
</dbReference>
<reference evidence="4 5" key="1">
    <citation type="submission" date="2016-10" db="EMBL/GenBank/DDBJ databases">
        <authorList>
            <person name="de Groot N.N."/>
        </authorList>
    </citation>
    <scope>NUCLEOTIDE SEQUENCE [LARGE SCALE GENOMIC DNA]</scope>
    <source>
        <strain evidence="4 5">B7-7</strain>
    </source>
</reference>
<keyword evidence="5" id="KW-1185">Reference proteome</keyword>
<dbReference type="FunFam" id="3.40.50.300:FF:000158">
    <property type="entry name" value="Site-determining protein"/>
    <property type="match status" value="1"/>
</dbReference>
<evidence type="ECO:0000313" key="5">
    <source>
        <dbReference type="Proteomes" id="UP000199496"/>
    </source>
</evidence>
<dbReference type="AlphaFoldDB" id="A0A1H9DWD8"/>
<evidence type="ECO:0000313" key="4">
    <source>
        <dbReference type="EMBL" id="SEQ17799.1"/>
    </source>
</evidence>